<dbReference type="Gene3D" id="3.40.50.2000">
    <property type="entry name" value="Glycogen Phosphorylase B"/>
    <property type="match status" value="1"/>
</dbReference>
<dbReference type="Pfam" id="PF13439">
    <property type="entry name" value="Glyco_transf_4"/>
    <property type="match status" value="1"/>
</dbReference>
<evidence type="ECO:0000313" key="2">
    <source>
        <dbReference type="EMBL" id="MBO8432898.1"/>
    </source>
</evidence>
<dbReference type="AlphaFoldDB" id="A0A9D9DUF6"/>
<evidence type="ECO:0000313" key="3">
    <source>
        <dbReference type="Proteomes" id="UP000823612"/>
    </source>
</evidence>
<dbReference type="EMBL" id="JADIMZ010000097">
    <property type="protein sequence ID" value="MBO8432898.1"/>
    <property type="molecule type" value="Genomic_DNA"/>
</dbReference>
<feature type="domain" description="Glycosyltransferase subfamily 4-like N-terminal" evidence="1">
    <location>
        <begin position="20"/>
        <end position="216"/>
    </location>
</feature>
<accession>A0A9D9DUF6</accession>
<dbReference type="InterPro" id="IPR028098">
    <property type="entry name" value="Glyco_trans_4-like_N"/>
</dbReference>
<dbReference type="Proteomes" id="UP000823612">
    <property type="component" value="Unassembled WGS sequence"/>
</dbReference>
<name>A0A9D9DUF6_9BACT</name>
<feature type="non-terminal residue" evidence="2">
    <location>
        <position position="292"/>
    </location>
</feature>
<sequence length="292" mass="33762">MKVLLVCDQFPPGFGPRMGYLCKYLKREGCSVDVVSEYYEDTRYQFLCGNTHAEKTVAFYRKASEGGGGKGEWMKVMLADFLWEYKDRRMYKAVVSDPAWNNYDLVLCSTFRTFPLPAARRLARHFGVPLVADLRDIVEQYPDNSYILHGNAFGSGRLSRWISALAEKVFTARIQRQRNKVLRKADAVVSVSPWHQEFLKKFNQRSFLIYNGYDPEVFFPAPVADSVFRITYTGRLISANMRNPDLLFEAVARLRDAGKIHAEDFRLCWYVDKDSMPVVHAWAKEYALEELV</sequence>
<organism evidence="2 3">
    <name type="scientific">Candidatus Pullibacteroides excrementavium</name>
    <dbReference type="NCBI Taxonomy" id="2840905"/>
    <lineage>
        <taxon>Bacteria</taxon>
        <taxon>Pseudomonadati</taxon>
        <taxon>Bacteroidota</taxon>
        <taxon>Bacteroidia</taxon>
        <taxon>Bacteroidales</taxon>
        <taxon>Candidatus Pullibacteroides</taxon>
    </lineage>
</organism>
<dbReference type="GO" id="GO:0016757">
    <property type="term" value="F:glycosyltransferase activity"/>
    <property type="evidence" value="ECO:0007669"/>
    <property type="project" value="UniProtKB-ARBA"/>
</dbReference>
<reference evidence="2" key="1">
    <citation type="submission" date="2020-10" db="EMBL/GenBank/DDBJ databases">
        <authorList>
            <person name="Gilroy R."/>
        </authorList>
    </citation>
    <scope>NUCLEOTIDE SEQUENCE</scope>
    <source>
        <strain evidence="2">2889</strain>
    </source>
</reference>
<protein>
    <submittedName>
        <fullName evidence="2">Glycosyltransferase</fullName>
    </submittedName>
</protein>
<evidence type="ECO:0000259" key="1">
    <source>
        <dbReference type="Pfam" id="PF13439"/>
    </source>
</evidence>
<gene>
    <name evidence="2" type="ORF">IAB08_06365</name>
</gene>
<reference evidence="2" key="2">
    <citation type="journal article" date="2021" name="PeerJ">
        <title>Extensive microbial diversity within the chicken gut microbiome revealed by metagenomics and culture.</title>
        <authorList>
            <person name="Gilroy R."/>
            <person name="Ravi A."/>
            <person name="Getino M."/>
            <person name="Pursley I."/>
            <person name="Horton D.L."/>
            <person name="Alikhan N.F."/>
            <person name="Baker D."/>
            <person name="Gharbi K."/>
            <person name="Hall N."/>
            <person name="Watson M."/>
            <person name="Adriaenssens E.M."/>
            <person name="Foster-Nyarko E."/>
            <person name="Jarju S."/>
            <person name="Secka A."/>
            <person name="Antonio M."/>
            <person name="Oren A."/>
            <person name="Chaudhuri R.R."/>
            <person name="La Ragione R."/>
            <person name="Hildebrand F."/>
            <person name="Pallen M.J."/>
        </authorList>
    </citation>
    <scope>NUCLEOTIDE SEQUENCE</scope>
    <source>
        <strain evidence="2">2889</strain>
    </source>
</reference>
<dbReference type="SUPFAM" id="SSF53756">
    <property type="entry name" value="UDP-Glycosyltransferase/glycogen phosphorylase"/>
    <property type="match status" value="1"/>
</dbReference>
<comment type="caution">
    <text evidence="2">The sequence shown here is derived from an EMBL/GenBank/DDBJ whole genome shotgun (WGS) entry which is preliminary data.</text>
</comment>
<proteinExistence type="predicted"/>